<organism evidence="2 3">
    <name type="scientific">Rotaria magnacalcarata</name>
    <dbReference type="NCBI Taxonomy" id="392030"/>
    <lineage>
        <taxon>Eukaryota</taxon>
        <taxon>Metazoa</taxon>
        <taxon>Spiralia</taxon>
        <taxon>Gnathifera</taxon>
        <taxon>Rotifera</taxon>
        <taxon>Eurotatoria</taxon>
        <taxon>Bdelloidea</taxon>
        <taxon>Philodinida</taxon>
        <taxon>Philodinidae</taxon>
        <taxon>Rotaria</taxon>
    </lineage>
</organism>
<keyword evidence="1" id="KW-0175">Coiled coil</keyword>
<reference evidence="2" key="1">
    <citation type="submission" date="2021-02" db="EMBL/GenBank/DDBJ databases">
        <authorList>
            <person name="Nowell W R."/>
        </authorList>
    </citation>
    <scope>NUCLEOTIDE SEQUENCE</scope>
</reference>
<sequence>NDQIRQSEQLETRFDELLKKKSDLESRINRIPIRGLTSSDRQLVDVLEREIERVEQQLSSVKLELRKMNILPTY</sequence>
<dbReference type="EMBL" id="CAJOBJ010201601">
    <property type="protein sequence ID" value="CAF4984709.1"/>
    <property type="molecule type" value="Genomic_DNA"/>
</dbReference>
<feature type="coiled-coil region" evidence="1">
    <location>
        <begin position="7"/>
        <end position="71"/>
    </location>
</feature>
<gene>
    <name evidence="2" type="ORF">GIL414_LOCUS56263</name>
</gene>
<comment type="caution">
    <text evidence="2">The sequence shown here is derived from an EMBL/GenBank/DDBJ whole genome shotgun (WGS) entry which is preliminary data.</text>
</comment>
<accession>A0A8S3D5S8</accession>
<evidence type="ECO:0000256" key="1">
    <source>
        <dbReference type="SAM" id="Coils"/>
    </source>
</evidence>
<protein>
    <submittedName>
        <fullName evidence="2">Uncharacterized protein</fullName>
    </submittedName>
</protein>
<dbReference type="AlphaFoldDB" id="A0A8S3D5S8"/>
<evidence type="ECO:0000313" key="3">
    <source>
        <dbReference type="Proteomes" id="UP000681720"/>
    </source>
</evidence>
<name>A0A8S3D5S8_9BILA</name>
<feature type="non-terminal residue" evidence="2">
    <location>
        <position position="1"/>
    </location>
</feature>
<evidence type="ECO:0000313" key="2">
    <source>
        <dbReference type="EMBL" id="CAF4984709.1"/>
    </source>
</evidence>
<dbReference type="Proteomes" id="UP000681720">
    <property type="component" value="Unassembled WGS sequence"/>
</dbReference>
<proteinExistence type="predicted"/>